<evidence type="ECO:0000313" key="3">
    <source>
        <dbReference type="EMBL" id="NGO11174.1"/>
    </source>
</evidence>
<dbReference type="InterPro" id="IPR000772">
    <property type="entry name" value="Ricin_B_lectin"/>
</dbReference>
<organism evidence="3 4">
    <name type="scientific">Streptomyces scabichelini</name>
    <dbReference type="NCBI Taxonomy" id="2711217"/>
    <lineage>
        <taxon>Bacteria</taxon>
        <taxon>Bacillati</taxon>
        <taxon>Actinomycetota</taxon>
        <taxon>Actinomycetes</taxon>
        <taxon>Kitasatosporales</taxon>
        <taxon>Streptomycetaceae</taxon>
        <taxon>Streptomyces</taxon>
    </lineage>
</organism>
<dbReference type="PROSITE" id="PS50231">
    <property type="entry name" value="RICIN_B_LECTIN"/>
    <property type="match status" value="1"/>
</dbReference>
<comment type="caution">
    <text evidence="3">The sequence shown here is derived from an EMBL/GenBank/DDBJ whole genome shotgun (WGS) entry which is preliminary data.</text>
</comment>
<dbReference type="EMBL" id="JAAKZY010000095">
    <property type="protein sequence ID" value="NGO11174.1"/>
    <property type="molecule type" value="Genomic_DNA"/>
</dbReference>
<dbReference type="CDD" id="cd00161">
    <property type="entry name" value="beta-trefoil_Ricin-like"/>
    <property type="match status" value="1"/>
</dbReference>
<keyword evidence="4" id="KW-1185">Reference proteome</keyword>
<evidence type="ECO:0000259" key="2">
    <source>
        <dbReference type="Pfam" id="PF14200"/>
    </source>
</evidence>
<keyword evidence="1" id="KW-0732">Signal</keyword>
<feature type="signal peptide" evidence="1">
    <location>
        <begin position="1"/>
        <end position="31"/>
    </location>
</feature>
<gene>
    <name evidence="3" type="ORF">G5C60_27120</name>
</gene>
<dbReference type="Proteomes" id="UP000472335">
    <property type="component" value="Unassembled WGS sequence"/>
</dbReference>
<dbReference type="Gene3D" id="2.80.10.50">
    <property type="match status" value="1"/>
</dbReference>
<proteinExistence type="predicted"/>
<accession>A0A6G4VBJ7</accession>
<name>A0A6G4VBJ7_9ACTN</name>
<evidence type="ECO:0000313" key="4">
    <source>
        <dbReference type="Proteomes" id="UP000472335"/>
    </source>
</evidence>
<dbReference type="RefSeq" id="WP_165263547.1">
    <property type="nucleotide sequence ID" value="NZ_JAAKZY010000095.1"/>
</dbReference>
<evidence type="ECO:0000256" key="1">
    <source>
        <dbReference type="SAM" id="SignalP"/>
    </source>
</evidence>
<feature type="domain" description="Ricin B lectin" evidence="2">
    <location>
        <begin position="75"/>
        <end position="164"/>
    </location>
</feature>
<dbReference type="InterPro" id="IPR035992">
    <property type="entry name" value="Ricin_B-like_lectins"/>
</dbReference>
<dbReference type="SUPFAM" id="SSF50370">
    <property type="entry name" value="Ricin B-like lectins"/>
    <property type="match status" value="1"/>
</dbReference>
<sequence>MSLKHLLQVPARSSAAVLTAGAAALSGVALAAPAQAAPFYVEISPQSAPGKAIADSVSGSGFGNVVLRTDSTANSQRWEMKQVANLGGSKLAFNYINKEGGCLDVANKSRVSGVKLVVAQCDGSFSQQWIRDFSVNTTFLETQNRNSGLFMTADSTTSGTELKQRVAVGSFGQFWSVFGADPQ</sequence>
<feature type="chain" id="PRO_5038887375" evidence="1">
    <location>
        <begin position="32"/>
        <end position="183"/>
    </location>
</feature>
<dbReference type="Pfam" id="PF14200">
    <property type="entry name" value="RicinB_lectin_2"/>
    <property type="match status" value="1"/>
</dbReference>
<dbReference type="AlphaFoldDB" id="A0A6G4VBJ7"/>
<protein>
    <submittedName>
        <fullName evidence="3">RICIN domain-containing protein</fullName>
    </submittedName>
</protein>
<reference evidence="3 4" key="1">
    <citation type="submission" date="2020-02" db="EMBL/GenBank/DDBJ databases">
        <title>Whole-genome analyses of novel actinobacteria.</title>
        <authorList>
            <person name="Sahin N."/>
            <person name="Gencbay T."/>
        </authorList>
    </citation>
    <scope>NUCLEOTIDE SEQUENCE [LARGE SCALE GENOMIC DNA]</scope>
    <source>
        <strain evidence="3 4">HC44</strain>
    </source>
</reference>